<keyword evidence="1" id="KW-0479">Metal-binding</keyword>
<feature type="chain" id="PRO_5035218680" description="C2H2-type domain-containing protein" evidence="2">
    <location>
        <begin position="27"/>
        <end position="273"/>
    </location>
</feature>
<sequence>MHSILHSIYFKLLTLLVAMDPNDSYANISPLHEALRGTTAMPTLNDFVPLESPSSDSPLVGNSLQTIHAPREATLFSENDSTMIPYQSNTYLAPLPPQLSDTIPNPSSLEENEMFSHDFLTNPFWNEFDSSHQKQKFSMEVSSFTSLLRKEPNSIAHSLLNTVGESDDGSISKMATRLVSKQEQNIQDGRLLHGAPYGLPAPGSLVMQSSHAPREDKIPLVGPNGNSTSANMHGSTISRKYTCKICSATFNTSQAYGGHMSSHSKARMKSLQS</sequence>
<evidence type="ECO:0000313" key="5">
    <source>
        <dbReference type="Proteomes" id="UP000011116"/>
    </source>
</evidence>
<feature type="domain" description="C2H2-type" evidence="3">
    <location>
        <begin position="241"/>
        <end position="268"/>
    </location>
</feature>
<evidence type="ECO:0000259" key="3">
    <source>
        <dbReference type="PROSITE" id="PS50157"/>
    </source>
</evidence>
<reference evidence="4" key="2">
    <citation type="submission" date="2020-10" db="EMBL/GenBank/DDBJ databases">
        <authorList>
            <person name="Scholz U."/>
            <person name="Mascher M."/>
            <person name="Fiebig A."/>
        </authorList>
    </citation>
    <scope>NUCLEOTIDE SEQUENCE [LARGE SCALE GENOMIC DNA]</scope>
    <source>
        <strain evidence="4">cv. Morex</strain>
    </source>
</reference>
<dbReference type="Pfam" id="PF13912">
    <property type="entry name" value="zf-C2H2_6"/>
    <property type="match status" value="1"/>
</dbReference>
<dbReference type="PROSITE" id="PS50157">
    <property type="entry name" value="ZINC_FINGER_C2H2_2"/>
    <property type="match status" value="1"/>
</dbReference>
<reference evidence="5" key="1">
    <citation type="journal article" date="2012" name="Nature">
        <title>A physical, genetic and functional sequence assembly of the barley genome.</title>
        <authorList>
            <consortium name="The International Barley Genome Sequencing Consortium"/>
            <person name="Mayer K.F."/>
            <person name="Waugh R."/>
            <person name="Brown J.W."/>
            <person name="Schulman A."/>
            <person name="Langridge P."/>
            <person name="Platzer M."/>
            <person name="Fincher G.B."/>
            <person name="Muehlbauer G.J."/>
            <person name="Sato K."/>
            <person name="Close T.J."/>
            <person name="Wise R.P."/>
            <person name="Stein N."/>
        </authorList>
    </citation>
    <scope>NUCLEOTIDE SEQUENCE [LARGE SCALE GENOMIC DNA]</scope>
    <source>
        <strain evidence="5">cv. Morex</strain>
    </source>
</reference>
<protein>
    <recommendedName>
        <fullName evidence="3">C2H2-type domain-containing protein</fullName>
    </recommendedName>
</protein>
<dbReference type="Gramene" id="HORVU.MOREX.r3.3HG0248230.1">
    <property type="protein sequence ID" value="HORVU.MOREX.r3.3HG0248230.1"/>
    <property type="gene ID" value="HORVU.MOREX.r3.3HG0248230"/>
</dbReference>
<dbReference type="Proteomes" id="UP000011116">
    <property type="component" value="Chromosome 3H"/>
</dbReference>
<dbReference type="EnsemblPlants" id="HORVU.MOREX.r3.3HG0248230.1">
    <property type="protein sequence ID" value="HORVU.MOREX.r3.3HG0248230.1"/>
    <property type="gene ID" value="HORVU.MOREX.r3.3HG0248230"/>
</dbReference>
<feature type="signal peptide" evidence="2">
    <location>
        <begin position="1"/>
        <end position="26"/>
    </location>
</feature>
<keyword evidence="2" id="KW-0732">Signal</keyword>
<dbReference type="InterPro" id="IPR013087">
    <property type="entry name" value="Znf_C2H2_type"/>
</dbReference>
<reference evidence="4" key="3">
    <citation type="submission" date="2022-01" db="UniProtKB">
        <authorList>
            <consortium name="EnsemblPlants"/>
        </authorList>
    </citation>
    <scope>IDENTIFICATION</scope>
    <source>
        <strain evidence="4">subsp. vulgare</strain>
    </source>
</reference>
<proteinExistence type="predicted"/>
<dbReference type="AlphaFoldDB" id="A0A8I6WQL8"/>
<dbReference type="GO" id="GO:0008270">
    <property type="term" value="F:zinc ion binding"/>
    <property type="evidence" value="ECO:0007669"/>
    <property type="project" value="UniProtKB-KW"/>
</dbReference>
<evidence type="ECO:0000256" key="1">
    <source>
        <dbReference type="PROSITE-ProRule" id="PRU00042"/>
    </source>
</evidence>
<dbReference type="PROSITE" id="PS00028">
    <property type="entry name" value="ZINC_FINGER_C2H2_1"/>
    <property type="match status" value="1"/>
</dbReference>
<keyword evidence="1" id="KW-0863">Zinc-finger</keyword>
<evidence type="ECO:0000256" key="2">
    <source>
        <dbReference type="SAM" id="SignalP"/>
    </source>
</evidence>
<evidence type="ECO:0000313" key="4">
    <source>
        <dbReference type="EnsemblPlants" id="HORVU.MOREX.r3.3HG0248230.1"/>
    </source>
</evidence>
<organism evidence="4 5">
    <name type="scientific">Hordeum vulgare subsp. vulgare</name>
    <name type="common">Domesticated barley</name>
    <dbReference type="NCBI Taxonomy" id="112509"/>
    <lineage>
        <taxon>Eukaryota</taxon>
        <taxon>Viridiplantae</taxon>
        <taxon>Streptophyta</taxon>
        <taxon>Embryophyta</taxon>
        <taxon>Tracheophyta</taxon>
        <taxon>Spermatophyta</taxon>
        <taxon>Magnoliopsida</taxon>
        <taxon>Liliopsida</taxon>
        <taxon>Poales</taxon>
        <taxon>Poaceae</taxon>
        <taxon>BOP clade</taxon>
        <taxon>Pooideae</taxon>
        <taxon>Triticodae</taxon>
        <taxon>Triticeae</taxon>
        <taxon>Hordeinae</taxon>
        <taxon>Hordeum</taxon>
    </lineage>
</organism>
<accession>A0A8I6WQL8</accession>
<keyword evidence="5" id="KW-1185">Reference proteome</keyword>
<dbReference type="Gramene" id="HORVU.MOREX.r2.3HG0206130.1">
    <property type="protein sequence ID" value="HORVU.MOREX.r2.3HG0206130.1"/>
    <property type="gene ID" value="HORVU.MOREX.r2.3HG0206130"/>
</dbReference>
<keyword evidence="1" id="KW-0862">Zinc</keyword>
<name>A0A8I6WQL8_HORVV</name>